<keyword evidence="2" id="KW-1185">Reference proteome</keyword>
<evidence type="ECO:0000313" key="2">
    <source>
        <dbReference type="Proteomes" id="UP000768646"/>
    </source>
</evidence>
<name>A0ACB7CCV5_9ASCO</name>
<accession>A0ACB7CCV5</accession>
<comment type="caution">
    <text evidence="1">The sequence shown here is derived from an EMBL/GenBank/DDBJ whole genome shotgun (WGS) entry which is preliminary data.</text>
</comment>
<protein>
    <submittedName>
        <fullName evidence="1">Uncharacterized protein</fullName>
    </submittedName>
</protein>
<gene>
    <name evidence="1" type="ORF">PORY_001500</name>
</gene>
<organism evidence="1 2">
    <name type="scientific">Pneumocystis oryctolagi</name>
    <dbReference type="NCBI Taxonomy" id="42067"/>
    <lineage>
        <taxon>Eukaryota</taxon>
        <taxon>Fungi</taxon>
        <taxon>Dikarya</taxon>
        <taxon>Ascomycota</taxon>
        <taxon>Taphrinomycotina</taxon>
        <taxon>Pneumocystomycetes</taxon>
        <taxon>Pneumocystaceae</taxon>
        <taxon>Pneumocystis</taxon>
    </lineage>
</organism>
<evidence type="ECO:0000313" key="1">
    <source>
        <dbReference type="EMBL" id="KAG4305330.1"/>
    </source>
</evidence>
<dbReference type="EMBL" id="JABTEG010000004">
    <property type="protein sequence ID" value="KAG4305330.1"/>
    <property type="molecule type" value="Genomic_DNA"/>
</dbReference>
<dbReference type="Proteomes" id="UP000768646">
    <property type="component" value="Unassembled WGS sequence"/>
</dbReference>
<reference evidence="1 2" key="1">
    <citation type="journal article" date="2021" name="Commun. Biol.">
        <title>Genomic insights into the host specific adaptation of the Pneumocystis genus.</title>
        <authorList>
            <person name="Cisse O.H."/>
            <person name="Ma L."/>
            <person name="Dekker J.P."/>
            <person name="Khil P.P."/>
            <person name="Youn J.-H."/>
            <person name="Brenchley J.M."/>
            <person name="Blair R."/>
            <person name="Pahar B."/>
            <person name="Chabe M."/>
            <person name="Van Rompay K.K.A."/>
            <person name="Keesler R."/>
            <person name="Sukura A."/>
            <person name="Hirsch V."/>
            <person name="Kutty G."/>
            <person name="Liu Y."/>
            <person name="Peng L."/>
            <person name="Chen J."/>
            <person name="Song J."/>
            <person name="Weissenbacher-Lang C."/>
            <person name="Xu J."/>
            <person name="Upham N.S."/>
            <person name="Stajich J.E."/>
            <person name="Cuomo C.A."/>
            <person name="Cushion M.T."/>
            <person name="Kovacs J.A."/>
        </authorList>
    </citation>
    <scope>NUCLEOTIDE SEQUENCE [LARGE SCALE GENOMIC DNA]</scope>
    <source>
        <strain evidence="1 2">RABM</strain>
    </source>
</reference>
<proteinExistence type="predicted"/>
<sequence>MFSIKPVFFPVSFRGICHETQTIIQNLIKTSPVVLFMKGTPEQPLCGFSRAVIHLLGMHSIDPAKFSTFNVLDDDRVRQGIKEYSNWPTIPQLYINNEFIGGCDILLQMYKNGELEKLLHKAGVLLELNKNTHHEI</sequence>